<dbReference type="Gene3D" id="2.40.160.20">
    <property type="match status" value="1"/>
</dbReference>
<keyword evidence="5" id="KW-1185">Reference proteome</keyword>
<dbReference type="AlphaFoldDB" id="A0A0A2T7R1"/>
<gene>
    <name evidence="4" type="ORF">EP47_09475</name>
</gene>
<proteinExistence type="predicted"/>
<dbReference type="Proteomes" id="UP000054422">
    <property type="component" value="Unassembled WGS sequence"/>
</dbReference>
<feature type="domain" description="Outer membrane protein beta-barrel" evidence="3">
    <location>
        <begin position="8"/>
        <end position="206"/>
    </location>
</feature>
<evidence type="ECO:0000256" key="1">
    <source>
        <dbReference type="ARBA" id="ARBA00022729"/>
    </source>
</evidence>
<dbReference type="EMBL" id="JNCF01000017">
    <property type="protein sequence ID" value="KGP63433.1"/>
    <property type="molecule type" value="Genomic_DNA"/>
</dbReference>
<dbReference type="SUPFAM" id="SSF56925">
    <property type="entry name" value="OMPA-like"/>
    <property type="match status" value="1"/>
</dbReference>
<organism evidence="4 5">
    <name type="scientific">Legionella norrlandica</name>
    <dbReference type="NCBI Taxonomy" id="1498499"/>
    <lineage>
        <taxon>Bacteria</taxon>
        <taxon>Pseudomonadati</taxon>
        <taxon>Pseudomonadota</taxon>
        <taxon>Gammaproteobacteria</taxon>
        <taxon>Legionellales</taxon>
        <taxon>Legionellaceae</taxon>
        <taxon>Legionella</taxon>
    </lineage>
</organism>
<evidence type="ECO:0000313" key="5">
    <source>
        <dbReference type="Proteomes" id="UP000054422"/>
    </source>
</evidence>
<dbReference type="STRING" id="1498499.EP47_09475"/>
<comment type="caution">
    <text evidence="4">The sequence shown here is derived from an EMBL/GenBank/DDBJ whole genome shotgun (WGS) entry which is preliminary data.</text>
</comment>
<evidence type="ECO:0000313" key="4">
    <source>
        <dbReference type="EMBL" id="KGP63433.1"/>
    </source>
</evidence>
<feature type="chain" id="PRO_5002004682" description="Outer membrane protein beta-barrel domain-containing protein" evidence="2">
    <location>
        <begin position="19"/>
        <end position="212"/>
    </location>
</feature>
<evidence type="ECO:0000256" key="2">
    <source>
        <dbReference type="SAM" id="SignalP"/>
    </source>
</evidence>
<evidence type="ECO:0000259" key="3">
    <source>
        <dbReference type="Pfam" id="PF13505"/>
    </source>
</evidence>
<dbReference type="InterPro" id="IPR011250">
    <property type="entry name" value="OMP/PagP_B-barrel"/>
</dbReference>
<feature type="signal peptide" evidence="2">
    <location>
        <begin position="1"/>
        <end position="18"/>
    </location>
</feature>
<protein>
    <recommendedName>
        <fullName evidence="3">Outer membrane protein beta-barrel domain-containing protein</fullName>
    </recommendedName>
</protein>
<keyword evidence="1 2" id="KW-0732">Signal</keyword>
<name>A0A0A2T7R1_9GAMM</name>
<accession>A0A0A2T7R1</accession>
<reference evidence="4 5" key="1">
    <citation type="submission" date="2014-05" db="EMBL/GenBank/DDBJ databases">
        <authorList>
            <person name="Rizzardi K."/>
            <person name="Winiecka-Krusnell J."/>
            <person name="Ramliden M."/>
            <person name="Alm E."/>
            <person name="Andersson S."/>
            <person name="Byfors S."/>
        </authorList>
    </citation>
    <scope>NUCLEOTIDE SEQUENCE [LARGE SCALE GENOMIC DNA]</scope>
    <source>
        <strain evidence="4 5">LEGN</strain>
    </source>
</reference>
<sequence>MRITLLTTALLASGIASAAVPVDGWYASAFGGYTYIPPNIYNFAFGVFRDEVKYNNGYNVGGRIGYQSNPIRYEAEYTYLRAETKRFNLNFITQLNVTGFTSASLIMANIYYDCPEMLPAIAPFLGLGIGYANLKAELNSTGPFVPSYFTTSDNAFAYQGTVGLTYNFSENYAANLAYRYVATDNSSNFGKVYQAHLASVGAIYRFDQGNYK</sequence>
<dbReference type="RefSeq" id="WP_035888877.1">
    <property type="nucleotide sequence ID" value="NZ_JNCF01000017.1"/>
</dbReference>
<dbReference type="Pfam" id="PF13505">
    <property type="entry name" value="OMP_b-brl"/>
    <property type="match status" value="1"/>
</dbReference>
<dbReference type="InterPro" id="IPR027385">
    <property type="entry name" value="Beta-barrel_OMP"/>
</dbReference>
<dbReference type="OrthoDB" id="5653282at2"/>